<protein>
    <submittedName>
        <fullName evidence="6">LuxR family transcriptional regulator</fullName>
    </submittedName>
</protein>
<accession>A0AAU8GBU1</accession>
<feature type="transmembrane region" description="Helical" evidence="4">
    <location>
        <begin position="180"/>
        <end position="199"/>
    </location>
</feature>
<dbReference type="CDD" id="cd06170">
    <property type="entry name" value="LuxR_C_like"/>
    <property type="match status" value="1"/>
</dbReference>
<dbReference type="InterPro" id="IPR036388">
    <property type="entry name" value="WH-like_DNA-bd_sf"/>
</dbReference>
<feature type="domain" description="HTH luxR-type" evidence="5">
    <location>
        <begin position="252"/>
        <end position="317"/>
    </location>
</feature>
<keyword evidence="4" id="KW-0812">Transmembrane</keyword>
<keyword evidence="2" id="KW-0238">DNA-binding</keyword>
<keyword evidence="3" id="KW-0804">Transcription</keyword>
<evidence type="ECO:0000259" key="5">
    <source>
        <dbReference type="PROSITE" id="PS50043"/>
    </source>
</evidence>
<sequence length="322" mass="34648">MSAIALSNIILYIIIQASAVLSSDTLVLLTLPLLVLAPMALFYSYSQIAMLPPPTPEVPAKLFSFWPLLPFVFAVYIVGGLMYTIISTSWAGSGISAVYSVIPYIVLVFIAGSIADRRGRRVNAILGTGILGVGFMLYGISGGIMLPIVIHTLVVGGFAFMDTFTWTVPADLATGRRAPVFYGGVLGANVIAILIGILLGEQLGDSISEALVLTVSVAGLLLFASLAFLPKLAETLTRNIAPELSISEKITKVFQRAGLTPRELEVAGLVVTGASTEEMHEHLYISPDTLKSHLRNIYRKLGVKNRLEMTQRLLNSSFDEFS</sequence>
<dbReference type="Pfam" id="PF00196">
    <property type="entry name" value="GerE"/>
    <property type="match status" value="1"/>
</dbReference>
<gene>
    <name evidence="6" type="ORF">ABV300_04125</name>
</gene>
<dbReference type="SMART" id="SM00421">
    <property type="entry name" value="HTH_LUXR"/>
    <property type="match status" value="1"/>
</dbReference>
<keyword evidence="1" id="KW-0805">Transcription regulation</keyword>
<dbReference type="InterPro" id="IPR016032">
    <property type="entry name" value="Sig_transdc_resp-reg_C-effctor"/>
</dbReference>
<dbReference type="EMBL" id="CP159307">
    <property type="protein sequence ID" value="XCH34173.1"/>
    <property type="molecule type" value="Genomic_DNA"/>
</dbReference>
<keyword evidence="4" id="KW-1133">Transmembrane helix</keyword>
<dbReference type="GO" id="GO:0006355">
    <property type="term" value="P:regulation of DNA-templated transcription"/>
    <property type="evidence" value="ECO:0007669"/>
    <property type="project" value="InterPro"/>
</dbReference>
<feature type="transmembrane region" description="Helical" evidence="4">
    <location>
        <begin position="32"/>
        <end position="51"/>
    </location>
</feature>
<dbReference type="PRINTS" id="PR00038">
    <property type="entry name" value="HTHLUXR"/>
</dbReference>
<feature type="transmembrane region" description="Helical" evidence="4">
    <location>
        <begin position="63"/>
        <end position="85"/>
    </location>
</feature>
<dbReference type="AlphaFoldDB" id="A0AAU8GBU1"/>
<dbReference type="PANTHER" id="PTHR44688">
    <property type="entry name" value="DNA-BINDING TRANSCRIPTIONAL ACTIVATOR DEVR_DOSR"/>
    <property type="match status" value="1"/>
</dbReference>
<proteinExistence type="predicted"/>
<keyword evidence="4" id="KW-0472">Membrane</keyword>
<dbReference type="GO" id="GO:0003677">
    <property type="term" value="F:DNA binding"/>
    <property type="evidence" value="ECO:0007669"/>
    <property type="project" value="UniProtKB-KW"/>
</dbReference>
<evidence type="ECO:0000256" key="4">
    <source>
        <dbReference type="SAM" id="Phobius"/>
    </source>
</evidence>
<feature type="transmembrane region" description="Helical" evidence="4">
    <location>
        <begin position="211"/>
        <end position="229"/>
    </location>
</feature>
<dbReference type="SUPFAM" id="SSF103473">
    <property type="entry name" value="MFS general substrate transporter"/>
    <property type="match status" value="1"/>
</dbReference>
<evidence type="ECO:0000313" key="6">
    <source>
        <dbReference type="EMBL" id="XCH34173.1"/>
    </source>
</evidence>
<name>A0AAU8GBU1_9CHLR</name>
<feature type="transmembrane region" description="Helical" evidence="4">
    <location>
        <begin position="122"/>
        <end position="140"/>
    </location>
</feature>
<dbReference type="PROSITE" id="PS50043">
    <property type="entry name" value="HTH_LUXR_2"/>
    <property type="match status" value="1"/>
</dbReference>
<evidence type="ECO:0000256" key="1">
    <source>
        <dbReference type="ARBA" id="ARBA00023015"/>
    </source>
</evidence>
<dbReference type="Gene3D" id="1.10.10.10">
    <property type="entry name" value="Winged helix-like DNA-binding domain superfamily/Winged helix DNA-binding domain"/>
    <property type="match status" value="1"/>
</dbReference>
<feature type="transmembrane region" description="Helical" evidence="4">
    <location>
        <begin position="97"/>
        <end position="115"/>
    </location>
</feature>
<dbReference type="InterPro" id="IPR036259">
    <property type="entry name" value="MFS_trans_sf"/>
</dbReference>
<reference evidence="6" key="1">
    <citation type="submission" date="2024-06" db="EMBL/GenBank/DDBJ databases">
        <title>A Novel Isolate, Dehalogenimonas sp. Strain 4OHTPN, Dechlorinates Aromatic 4 Hydroxy chlorothalonil by a Novel Reductive Dehalogenase.</title>
        <authorList>
            <person name="Liu G."/>
        </authorList>
    </citation>
    <scope>NUCLEOTIDE SEQUENCE</scope>
    <source>
        <strain evidence="6">4OHTPN</strain>
    </source>
</reference>
<evidence type="ECO:0000256" key="2">
    <source>
        <dbReference type="ARBA" id="ARBA00023125"/>
    </source>
</evidence>
<dbReference type="InterPro" id="IPR000792">
    <property type="entry name" value="Tscrpt_reg_LuxR_C"/>
</dbReference>
<organism evidence="6">
    <name type="scientific">Dehalogenimonas sp. 4OHTPN</name>
    <dbReference type="NCBI Taxonomy" id="3166643"/>
    <lineage>
        <taxon>Bacteria</taxon>
        <taxon>Bacillati</taxon>
        <taxon>Chloroflexota</taxon>
        <taxon>Dehalococcoidia</taxon>
        <taxon>Dehalococcoidales</taxon>
        <taxon>Dehalococcoidaceae</taxon>
        <taxon>Dehalogenimonas</taxon>
    </lineage>
</organism>
<evidence type="ECO:0000256" key="3">
    <source>
        <dbReference type="ARBA" id="ARBA00023163"/>
    </source>
</evidence>
<dbReference type="PANTHER" id="PTHR44688:SF16">
    <property type="entry name" value="DNA-BINDING TRANSCRIPTIONAL ACTIVATOR DEVR_DOSR"/>
    <property type="match status" value="1"/>
</dbReference>
<dbReference type="SUPFAM" id="SSF46894">
    <property type="entry name" value="C-terminal effector domain of the bipartite response regulators"/>
    <property type="match status" value="1"/>
</dbReference>
<dbReference type="RefSeq" id="WP_353715354.1">
    <property type="nucleotide sequence ID" value="NZ_CP159307.1"/>
</dbReference>